<dbReference type="eggNOG" id="COG0300">
    <property type="taxonomic scope" value="Bacteria"/>
</dbReference>
<dbReference type="InterPro" id="IPR051019">
    <property type="entry name" value="VLCFA-Steroid_DH"/>
</dbReference>
<dbReference type="RefSeq" id="WP_012499719.1">
    <property type="nucleotide sequence ID" value="NC_011026.1"/>
</dbReference>
<accession>B3QYK7</accession>
<gene>
    <name evidence="5" type="ordered locus">Ctha_1171</name>
</gene>
<evidence type="ECO:0000256" key="1">
    <source>
        <dbReference type="ARBA" id="ARBA00004240"/>
    </source>
</evidence>
<name>B3QYK7_CHLT3</name>
<dbReference type="InterPro" id="IPR002347">
    <property type="entry name" value="SDR_fam"/>
</dbReference>
<dbReference type="PRINTS" id="PR00080">
    <property type="entry name" value="SDRFAMILY"/>
</dbReference>
<dbReference type="InterPro" id="IPR036291">
    <property type="entry name" value="NAD(P)-bd_dom_sf"/>
</dbReference>
<dbReference type="Proteomes" id="UP000001208">
    <property type="component" value="Chromosome"/>
</dbReference>
<dbReference type="PRINTS" id="PR00081">
    <property type="entry name" value="GDHRDH"/>
</dbReference>
<evidence type="ECO:0000313" key="5">
    <source>
        <dbReference type="EMBL" id="ACF13635.1"/>
    </source>
</evidence>
<evidence type="ECO:0000256" key="4">
    <source>
        <dbReference type="RuleBase" id="RU000363"/>
    </source>
</evidence>
<dbReference type="EMBL" id="CP001100">
    <property type="protein sequence ID" value="ACF13635.1"/>
    <property type="molecule type" value="Genomic_DNA"/>
</dbReference>
<keyword evidence="6" id="KW-1185">Reference proteome</keyword>
<protein>
    <submittedName>
        <fullName evidence="5">Short-chain dehydrogenase/reductase SDR</fullName>
    </submittedName>
</protein>
<evidence type="ECO:0000256" key="3">
    <source>
        <dbReference type="ARBA" id="ARBA00023002"/>
    </source>
</evidence>
<dbReference type="PIRSF" id="PIRSF000126">
    <property type="entry name" value="11-beta-HSD1"/>
    <property type="match status" value="1"/>
</dbReference>
<dbReference type="PANTHER" id="PTHR43899:SF13">
    <property type="entry name" value="RH59310P"/>
    <property type="match status" value="1"/>
</dbReference>
<evidence type="ECO:0000256" key="2">
    <source>
        <dbReference type="ARBA" id="ARBA00006484"/>
    </source>
</evidence>
<dbReference type="HOGENOM" id="CLU_010194_2_1_10"/>
<dbReference type="STRING" id="517418.Ctha_1171"/>
<sequence length="255" mass="28091">MAYILITGASSGIGEVFAKEYARRGNDLVLVARSESKLQEIAAALSSERKVTVKVFSQDLSEQGSAERVFDYCRANNLQVELLINNAGFGLTGEFVDQPVDRLEQMILLNINTMMKLTHLFLPQMLARKTGGVINVASTAAFQPVPYMSVYAATKAFVLNFSEGLHEELQGSGVKVMALCPGGTETQFFEVANYSRSKLMIPLEKPEEVVKVAIEGFRSGNSFIISGFANKVLNFFERFLPRELVAKIAGSLFRQ</sequence>
<dbReference type="SUPFAM" id="SSF51735">
    <property type="entry name" value="NAD(P)-binding Rossmann-fold domains"/>
    <property type="match status" value="1"/>
</dbReference>
<dbReference type="PROSITE" id="PS00061">
    <property type="entry name" value="ADH_SHORT"/>
    <property type="match status" value="1"/>
</dbReference>
<dbReference type="InterPro" id="IPR020904">
    <property type="entry name" value="Sc_DH/Rdtase_CS"/>
</dbReference>
<dbReference type="GO" id="GO:0016491">
    <property type="term" value="F:oxidoreductase activity"/>
    <property type="evidence" value="ECO:0007669"/>
    <property type="project" value="UniProtKB-KW"/>
</dbReference>
<dbReference type="OrthoDB" id="9808814at2"/>
<organism evidence="5 6">
    <name type="scientific">Chloroherpeton thalassium (strain ATCC 35110 / GB-78)</name>
    <dbReference type="NCBI Taxonomy" id="517418"/>
    <lineage>
        <taxon>Bacteria</taxon>
        <taxon>Pseudomonadati</taxon>
        <taxon>Chlorobiota</taxon>
        <taxon>Chlorobiia</taxon>
        <taxon>Chlorobiales</taxon>
        <taxon>Chloroherpetonaceae</taxon>
        <taxon>Chloroherpeton</taxon>
    </lineage>
</organism>
<dbReference type="AlphaFoldDB" id="B3QYK7"/>
<comment type="subcellular location">
    <subcellularLocation>
        <location evidence="1">Endoplasmic reticulum</location>
    </subcellularLocation>
</comment>
<dbReference type="KEGG" id="cts:Ctha_1171"/>
<dbReference type="Gene3D" id="3.40.50.720">
    <property type="entry name" value="NAD(P)-binding Rossmann-like Domain"/>
    <property type="match status" value="1"/>
</dbReference>
<proteinExistence type="inferred from homology"/>
<keyword evidence="3" id="KW-0560">Oxidoreductase</keyword>
<comment type="similarity">
    <text evidence="2 4">Belongs to the short-chain dehydrogenases/reductases (SDR) family.</text>
</comment>
<dbReference type="Pfam" id="PF00106">
    <property type="entry name" value="adh_short"/>
    <property type="match status" value="1"/>
</dbReference>
<reference evidence="5 6" key="1">
    <citation type="submission" date="2008-06" db="EMBL/GenBank/DDBJ databases">
        <title>Complete sequence of Chloroherpeton thalassium ATCC 35110.</title>
        <authorList>
            <consortium name="US DOE Joint Genome Institute"/>
            <person name="Lucas S."/>
            <person name="Copeland A."/>
            <person name="Lapidus A."/>
            <person name="Glavina del Rio T."/>
            <person name="Dalin E."/>
            <person name="Tice H."/>
            <person name="Bruce D."/>
            <person name="Goodwin L."/>
            <person name="Pitluck S."/>
            <person name="Schmutz J."/>
            <person name="Larimer F."/>
            <person name="Land M."/>
            <person name="Hauser L."/>
            <person name="Kyrpides N."/>
            <person name="Mikhailova N."/>
            <person name="Liu Z."/>
            <person name="Li T."/>
            <person name="Zhao F."/>
            <person name="Overmann J."/>
            <person name="Bryant D.A."/>
            <person name="Richardson P."/>
        </authorList>
    </citation>
    <scope>NUCLEOTIDE SEQUENCE [LARGE SCALE GENOMIC DNA]</scope>
    <source>
        <strain evidence="6">ATCC 35110 / GB-78</strain>
    </source>
</reference>
<evidence type="ECO:0000313" key="6">
    <source>
        <dbReference type="Proteomes" id="UP000001208"/>
    </source>
</evidence>
<dbReference type="PANTHER" id="PTHR43899">
    <property type="entry name" value="RH59310P"/>
    <property type="match status" value="1"/>
</dbReference>